<dbReference type="EMBL" id="BK014965">
    <property type="protein sequence ID" value="DAD84703.1"/>
    <property type="molecule type" value="Genomic_DNA"/>
</dbReference>
<dbReference type="Pfam" id="PF05565">
    <property type="entry name" value="Sipho_Gp157"/>
    <property type="match status" value="1"/>
</dbReference>
<accession>A0A8S5MRH5</accession>
<evidence type="ECO:0000313" key="2">
    <source>
        <dbReference type="EMBL" id="DAD84703.1"/>
    </source>
</evidence>
<reference evidence="2" key="1">
    <citation type="journal article" date="2021" name="Proc. Natl. Acad. Sci. U.S.A.">
        <title>A Catalog of Tens of Thousands of Viruses from Human Metagenomes Reveals Hidden Associations with Chronic Diseases.</title>
        <authorList>
            <person name="Tisza M.J."/>
            <person name="Buck C.B."/>
        </authorList>
    </citation>
    <scope>NUCLEOTIDE SEQUENCE</scope>
    <source>
        <strain evidence="2">CtqED62</strain>
    </source>
</reference>
<protein>
    <submittedName>
        <fullName evidence="2">Resistance protein</fullName>
    </submittedName>
</protein>
<name>A0A8S5MRH5_9CAUD</name>
<feature type="coiled-coil region" evidence="1">
    <location>
        <begin position="50"/>
        <end position="84"/>
    </location>
</feature>
<organism evidence="2">
    <name type="scientific">Siphoviridae sp. ctqED62</name>
    <dbReference type="NCBI Taxonomy" id="2826468"/>
    <lineage>
        <taxon>Viruses</taxon>
        <taxon>Duplodnaviria</taxon>
        <taxon>Heunggongvirae</taxon>
        <taxon>Uroviricota</taxon>
        <taxon>Caudoviricetes</taxon>
    </lineage>
</organism>
<keyword evidence="1" id="KW-0175">Coiled coil</keyword>
<proteinExistence type="predicted"/>
<evidence type="ECO:0000256" key="1">
    <source>
        <dbReference type="SAM" id="Coils"/>
    </source>
</evidence>
<dbReference type="InterPro" id="IPR008840">
    <property type="entry name" value="Sipho_Gp157"/>
</dbReference>
<sequence length="161" mass="18143">MLSLYEMTKDWENVFEMLLDPEIPEEAIFDTIEMIEADMDVKADGYAKIIKSMDGDAAQIDAEIKRLQDRKASITNRQKMMKQRLADSMKATGRTKFKTALFSFNIQKNGGAQPVELLDEVPAAWLKPGTPDLAKIRDYLAKGNTLPFAALGDRGESLRIR</sequence>